<evidence type="ECO:0000313" key="9">
    <source>
        <dbReference type="EMBL" id="PSB24788.1"/>
    </source>
</evidence>
<name>A0A2T1DWB3_9CYAN</name>
<dbReference type="InterPro" id="IPR000014">
    <property type="entry name" value="PAS"/>
</dbReference>
<keyword evidence="5" id="KW-0902">Two-component regulatory system</keyword>
<evidence type="ECO:0000256" key="2">
    <source>
        <dbReference type="ARBA" id="ARBA00012438"/>
    </source>
</evidence>
<proteinExistence type="predicted"/>
<comment type="catalytic activity">
    <reaction evidence="1">
        <text>ATP + protein L-histidine = ADP + protein N-phospho-L-histidine.</text>
        <dbReference type="EC" id="2.7.13.3"/>
    </reaction>
</comment>
<evidence type="ECO:0000256" key="5">
    <source>
        <dbReference type="ARBA" id="ARBA00023012"/>
    </source>
</evidence>
<evidence type="ECO:0000256" key="3">
    <source>
        <dbReference type="ARBA" id="ARBA00022553"/>
    </source>
</evidence>
<dbReference type="InterPro" id="IPR005467">
    <property type="entry name" value="His_kinase_dom"/>
</dbReference>
<dbReference type="EC" id="2.7.13.3" evidence="2"/>
<dbReference type="PANTHER" id="PTHR43065">
    <property type="entry name" value="SENSOR HISTIDINE KINASE"/>
    <property type="match status" value="1"/>
</dbReference>
<evidence type="ECO:0000256" key="4">
    <source>
        <dbReference type="ARBA" id="ARBA00022777"/>
    </source>
</evidence>
<dbReference type="InterPro" id="IPR004358">
    <property type="entry name" value="Sig_transdc_His_kin-like_C"/>
</dbReference>
<dbReference type="EMBL" id="PVWK01000140">
    <property type="protein sequence ID" value="PSB24788.1"/>
    <property type="molecule type" value="Genomic_DNA"/>
</dbReference>
<organism evidence="9 10">
    <name type="scientific">Stenomitos frigidus ULC18</name>
    <dbReference type="NCBI Taxonomy" id="2107698"/>
    <lineage>
        <taxon>Bacteria</taxon>
        <taxon>Bacillati</taxon>
        <taxon>Cyanobacteriota</taxon>
        <taxon>Cyanophyceae</taxon>
        <taxon>Leptolyngbyales</taxon>
        <taxon>Leptolyngbyaceae</taxon>
        <taxon>Stenomitos</taxon>
    </lineage>
</organism>
<evidence type="ECO:0000259" key="8">
    <source>
        <dbReference type="PROSITE" id="PS50113"/>
    </source>
</evidence>
<dbReference type="Gene3D" id="3.30.450.20">
    <property type="entry name" value="PAS domain"/>
    <property type="match status" value="2"/>
</dbReference>
<comment type="caution">
    <text evidence="9">The sequence shown here is derived from an EMBL/GenBank/DDBJ whole genome shotgun (WGS) entry which is preliminary data.</text>
</comment>
<evidence type="ECO:0000256" key="1">
    <source>
        <dbReference type="ARBA" id="ARBA00000085"/>
    </source>
</evidence>
<dbReference type="SUPFAM" id="SSF55785">
    <property type="entry name" value="PYP-like sensor domain (PAS domain)"/>
    <property type="match status" value="2"/>
</dbReference>
<dbReference type="InterPro" id="IPR000700">
    <property type="entry name" value="PAS-assoc_C"/>
</dbReference>
<dbReference type="SUPFAM" id="SSF47384">
    <property type="entry name" value="Homodimeric domain of signal transducing histidine kinase"/>
    <property type="match status" value="1"/>
</dbReference>
<dbReference type="CDD" id="cd00082">
    <property type="entry name" value="HisKA"/>
    <property type="match status" value="1"/>
</dbReference>
<dbReference type="PRINTS" id="PR00344">
    <property type="entry name" value="BCTRLSENSOR"/>
</dbReference>
<dbReference type="Pfam" id="PF08448">
    <property type="entry name" value="PAS_4"/>
    <property type="match status" value="2"/>
</dbReference>
<dbReference type="PANTHER" id="PTHR43065:SF50">
    <property type="entry name" value="HISTIDINE KINASE"/>
    <property type="match status" value="1"/>
</dbReference>
<dbReference type="NCBIfam" id="TIGR00229">
    <property type="entry name" value="sensory_box"/>
    <property type="match status" value="1"/>
</dbReference>
<keyword evidence="3" id="KW-0597">Phosphoprotein</keyword>
<dbReference type="SMART" id="SM00091">
    <property type="entry name" value="PAS"/>
    <property type="match status" value="2"/>
</dbReference>
<reference evidence="9 10" key="2">
    <citation type="submission" date="2018-03" db="EMBL/GenBank/DDBJ databases">
        <title>The ancient ancestry and fast evolution of plastids.</title>
        <authorList>
            <person name="Moore K.R."/>
            <person name="Magnabosco C."/>
            <person name="Momper L."/>
            <person name="Gold D.A."/>
            <person name="Bosak T."/>
            <person name="Fournier G.P."/>
        </authorList>
    </citation>
    <scope>NUCLEOTIDE SEQUENCE [LARGE SCALE GENOMIC DNA]</scope>
    <source>
        <strain evidence="9 10">ULC18</strain>
    </source>
</reference>
<dbReference type="InterPro" id="IPR003661">
    <property type="entry name" value="HisK_dim/P_dom"/>
</dbReference>
<feature type="coiled-coil region" evidence="6">
    <location>
        <begin position="135"/>
        <end position="197"/>
    </location>
</feature>
<keyword evidence="4 9" id="KW-0808">Transferase</keyword>
<dbReference type="InterPro" id="IPR036097">
    <property type="entry name" value="HisK_dim/P_sf"/>
</dbReference>
<keyword evidence="4 9" id="KW-0418">Kinase</keyword>
<dbReference type="PROSITE" id="PS50109">
    <property type="entry name" value="HIS_KIN"/>
    <property type="match status" value="1"/>
</dbReference>
<evidence type="ECO:0000256" key="6">
    <source>
        <dbReference type="SAM" id="Coils"/>
    </source>
</evidence>
<dbReference type="InterPro" id="IPR036890">
    <property type="entry name" value="HATPase_C_sf"/>
</dbReference>
<sequence>MPMQSTQLGLESNSIETDQATLLRVFVEQSPASIAMFDRNMRYLVASRRWLEDYDLVDRDAIGQSHYDLFPDLPLHWKAIHQRCLAGAIERSEEEAITHADSSIDWLKWEVRPWYYPTGAQTGTIGGIMIFADLITQQKERALALQRINAELEASIKARNAELELTVEQLQQEIWERHAALRDRREAEAQLQQQEQLLRSIYDGVSCSIFVVNVLENGEFHYASHNHTSEQLTGYPSADVAGKTATELFGVAEGVAIDQFLSRCVGARTAITEAETLTFDGKSTWVMTTLNPLINAEGRLHRIVGTSFNITDLKQAEAQLKQQAVDLAHALQELKRTQTQMVQSEKMSSLGQLVAGVAHEINNPVNFIYGNLLHANKYLQDLLSLLALYQQYYPNPHAAIQSEIEAIDLEFLLADLPKLLVSMKVGADRIQKIVASLRSFSRLDEAEVKGVDIHEGIDSTLMILHNRLKSKSDYPAIQIVKDYGTLPKIECYAGQLNQVFMNILSNAIDALDEQNQQRSLAEVSAHPSVITIQTRVVGADFVAIQITDNGPGIPDALQTRLFEPFFTTKAVGKGTGMGMSISHQVITERHKGRLTCLSSFGQGATFVIEIPMRQTT</sequence>
<dbReference type="AlphaFoldDB" id="A0A2T1DWB3"/>
<dbReference type="InterPro" id="IPR013656">
    <property type="entry name" value="PAS_4"/>
</dbReference>
<accession>A0A2T1DWB3</accession>
<feature type="coiled-coil region" evidence="6">
    <location>
        <begin position="313"/>
        <end position="347"/>
    </location>
</feature>
<protein>
    <recommendedName>
        <fullName evidence="2">histidine kinase</fullName>
        <ecNumber evidence="2">2.7.13.3</ecNumber>
    </recommendedName>
</protein>
<feature type="domain" description="PAC" evidence="8">
    <location>
        <begin position="270"/>
        <end position="322"/>
    </location>
</feature>
<keyword evidence="6" id="KW-0175">Coiled coil</keyword>
<dbReference type="RefSeq" id="WP_106259601.1">
    <property type="nucleotide sequence ID" value="NZ_CAWNSW010000111.1"/>
</dbReference>
<dbReference type="Pfam" id="PF02518">
    <property type="entry name" value="HATPase_c"/>
    <property type="match status" value="1"/>
</dbReference>
<dbReference type="PROSITE" id="PS50113">
    <property type="entry name" value="PAC"/>
    <property type="match status" value="1"/>
</dbReference>
<dbReference type="SMART" id="SM00387">
    <property type="entry name" value="HATPase_c"/>
    <property type="match status" value="1"/>
</dbReference>
<dbReference type="InterPro" id="IPR035965">
    <property type="entry name" value="PAS-like_dom_sf"/>
</dbReference>
<evidence type="ECO:0000313" key="10">
    <source>
        <dbReference type="Proteomes" id="UP000239576"/>
    </source>
</evidence>
<dbReference type="GO" id="GO:0000155">
    <property type="term" value="F:phosphorelay sensor kinase activity"/>
    <property type="evidence" value="ECO:0007669"/>
    <property type="project" value="InterPro"/>
</dbReference>
<keyword evidence="10" id="KW-1185">Reference proteome</keyword>
<reference evidence="10" key="1">
    <citation type="submission" date="2018-02" db="EMBL/GenBank/DDBJ databases">
        <authorList>
            <person name="Moore K."/>
            <person name="Momper L."/>
        </authorList>
    </citation>
    <scope>NUCLEOTIDE SEQUENCE [LARGE SCALE GENOMIC DNA]</scope>
    <source>
        <strain evidence="10">ULC18</strain>
    </source>
</reference>
<dbReference type="Proteomes" id="UP000239576">
    <property type="component" value="Unassembled WGS sequence"/>
</dbReference>
<dbReference type="Gene3D" id="1.10.287.130">
    <property type="match status" value="1"/>
</dbReference>
<dbReference type="CDD" id="cd00130">
    <property type="entry name" value="PAS"/>
    <property type="match status" value="2"/>
</dbReference>
<dbReference type="InterPro" id="IPR003594">
    <property type="entry name" value="HATPase_dom"/>
</dbReference>
<gene>
    <name evidence="9" type="ORF">C7B82_25610</name>
</gene>
<dbReference type="SUPFAM" id="SSF55874">
    <property type="entry name" value="ATPase domain of HSP90 chaperone/DNA topoisomerase II/histidine kinase"/>
    <property type="match status" value="1"/>
</dbReference>
<dbReference type="Gene3D" id="3.30.565.10">
    <property type="entry name" value="Histidine kinase-like ATPase, C-terminal domain"/>
    <property type="match status" value="1"/>
</dbReference>
<evidence type="ECO:0000259" key="7">
    <source>
        <dbReference type="PROSITE" id="PS50109"/>
    </source>
</evidence>
<feature type="domain" description="Histidine kinase" evidence="7">
    <location>
        <begin position="356"/>
        <end position="614"/>
    </location>
</feature>